<evidence type="ECO:0000259" key="3">
    <source>
        <dbReference type="Pfam" id="PF22828"/>
    </source>
</evidence>
<accession>A0ABX3WPQ3</accession>
<dbReference type="InterPro" id="IPR054536">
    <property type="entry name" value="HphA_C"/>
</dbReference>
<evidence type="ECO:0000256" key="1">
    <source>
        <dbReference type="ARBA" id="ARBA00004442"/>
    </source>
</evidence>
<proteinExistence type="predicted"/>
<dbReference type="InterPro" id="IPR054843">
    <property type="entry name" value="Slam_hemophilin_C"/>
</dbReference>
<gene>
    <name evidence="5" type="ORF">BV913_03380</name>
</gene>
<evidence type="ECO:0000313" key="5">
    <source>
        <dbReference type="EMBL" id="OSI35950.1"/>
    </source>
</evidence>
<dbReference type="Gene3D" id="2.40.160.90">
    <property type="match status" value="1"/>
</dbReference>
<dbReference type="SUPFAM" id="SSF56925">
    <property type="entry name" value="OMPA-like"/>
    <property type="match status" value="1"/>
</dbReference>
<dbReference type="Pfam" id="PF22828">
    <property type="entry name" value="HphA_N"/>
    <property type="match status" value="1"/>
</dbReference>
<keyword evidence="2" id="KW-0732">Signal</keyword>
<evidence type="ECO:0000256" key="2">
    <source>
        <dbReference type="SAM" id="SignalP"/>
    </source>
</evidence>
<name>A0ABX3WPQ3_9NEIS</name>
<reference evidence="5 6" key="1">
    <citation type="submission" date="2017-01" db="EMBL/GenBank/DDBJ databases">
        <authorList>
            <person name="Wolfgang W.J."/>
            <person name="Cole J."/>
            <person name="Wroblewski D."/>
            <person name="Mcginnis J."/>
            <person name="Musser K.A."/>
        </authorList>
    </citation>
    <scope>NUCLEOTIDE SEQUENCE [LARGE SCALE GENOMIC DNA]</scope>
    <source>
        <strain evidence="5 6">93087</strain>
    </source>
</reference>
<dbReference type="InterPro" id="IPR011250">
    <property type="entry name" value="OMP/PagP_B-barrel"/>
</dbReference>
<dbReference type="InterPro" id="IPR054535">
    <property type="entry name" value="HphA_N"/>
</dbReference>
<dbReference type="Proteomes" id="UP000193346">
    <property type="component" value="Unassembled WGS sequence"/>
</dbReference>
<evidence type="ECO:0000313" key="6">
    <source>
        <dbReference type="Proteomes" id="UP000193346"/>
    </source>
</evidence>
<comment type="subcellular location">
    <subcellularLocation>
        <location evidence="1">Cell outer membrane</location>
    </subcellularLocation>
</comment>
<evidence type="ECO:0000259" key="4">
    <source>
        <dbReference type="Pfam" id="PF22829"/>
    </source>
</evidence>
<dbReference type="Pfam" id="PF22829">
    <property type="entry name" value="HphA_C"/>
    <property type="match status" value="1"/>
</dbReference>
<feature type="domain" description="HphA N-terminal heme-binding" evidence="3">
    <location>
        <begin position="39"/>
        <end position="156"/>
    </location>
</feature>
<protein>
    <submittedName>
        <fullName evidence="5">Heme utilization protein</fullName>
    </submittedName>
</protein>
<sequence>MKHSKLVLALGTVFVTSAVFAADPASGSSTAISGKNIRHITLGVETQQKNKDDLGKAAIIVHDENAKTNNKNGLANNQPVSFAKIDRTANNFFVKTIAKGILGKDKNGVTVAQLYRMTGAWQLIPKMPDHSHLGRFSYAKAGNHDVYFGDWANVPSGAKADTAGTNYTVFYSGTGKTAKMPTSGKATYAVKGINNHVKQGTAVLTGNLTADFGTKKLNGTIARQGLKIAINNAEIKQDASFAGVAKANNSVNGTTKGHFFGNQAAALAGVADFGKNHKFNTAFGGTKK</sequence>
<organism evidence="5 6">
    <name type="scientific">Neisseria dumasiana</name>
    <dbReference type="NCBI Taxonomy" id="1931275"/>
    <lineage>
        <taxon>Bacteria</taxon>
        <taxon>Pseudomonadati</taxon>
        <taxon>Pseudomonadota</taxon>
        <taxon>Betaproteobacteria</taxon>
        <taxon>Neisseriales</taxon>
        <taxon>Neisseriaceae</taxon>
        <taxon>Neisseria</taxon>
    </lineage>
</organism>
<keyword evidence="6" id="KW-1185">Reference proteome</keyword>
<feature type="chain" id="PRO_5047347991" evidence="2">
    <location>
        <begin position="22"/>
        <end position="288"/>
    </location>
</feature>
<comment type="caution">
    <text evidence="5">The sequence shown here is derived from an EMBL/GenBank/DDBJ whole genome shotgun (WGS) entry which is preliminary data.</text>
</comment>
<feature type="signal peptide" evidence="2">
    <location>
        <begin position="1"/>
        <end position="21"/>
    </location>
</feature>
<dbReference type="EMBL" id="MTAC01000006">
    <property type="protein sequence ID" value="OSI35950.1"/>
    <property type="molecule type" value="Genomic_DNA"/>
</dbReference>
<feature type="domain" description="HphA C-terminal" evidence="4">
    <location>
        <begin position="180"/>
        <end position="287"/>
    </location>
</feature>
<dbReference type="NCBIfam" id="NF041636">
    <property type="entry name" value="slam_lipo"/>
    <property type="match status" value="1"/>
</dbReference>